<dbReference type="STRING" id="1036612.A0A1L9TG87"/>
<feature type="region of interest" description="Disordered" evidence="1">
    <location>
        <begin position="1"/>
        <end position="47"/>
    </location>
</feature>
<dbReference type="VEuPathDB" id="FungiDB:ASPSYDRAFT_44787"/>
<evidence type="ECO:0000313" key="2">
    <source>
        <dbReference type="EMBL" id="OJJ58446.1"/>
    </source>
</evidence>
<accession>A0A1L9TG87</accession>
<reference evidence="3" key="1">
    <citation type="journal article" date="2017" name="Genome Biol.">
        <title>Comparative genomics reveals high biological diversity and specific adaptations in the industrially and medically important fungal genus Aspergillus.</title>
        <authorList>
            <person name="de Vries R.P."/>
            <person name="Riley R."/>
            <person name="Wiebenga A."/>
            <person name="Aguilar-Osorio G."/>
            <person name="Amillis S."/>
            <person name="Uchima C.A."/>
            <person name="Anderluh G."/>
            <person name="Asadollahi M."/>
            <person name="Askin M."/>
            <person name="Barry K."/>
            <person name="Battaglia E."/>
            <person name="Bayram O."/>
            <person name="Benocci T."/>
            <person name="Braus-Stromeyer S.A."/>
            <person name="Caldana C."/>
            <person name="Canovas D."/>
            <person name="Cerqueira G.C."/>
            <person name="Chen F."/>
            <person name="Chen W."/>
            <person name="Choi C."/>
            <person name="Clum A."/>
            <person name="Dos Santos R.A."/>
            <person name="Damasio A.R."/>
            <person name="Diallinas G."/>
            <person name="Emri T."/>
            <person name="Fekete E."/>
            <person name="Flipphi M."/>
            <person name="Freyberg S."/>
            <person name="Gallo A."/>
            <person name="Gournas C."/>
            <person name="Habgood R."/>
            <person name="Hainaut M."/>
            <person name="Harispe M.L."/>
            <person name="Henrissat B."/>
            <person name="Hilden K.S."/>
            <person name="Hope R."/>
            <person name="Hossain A."/>
            <person name="Karabika E."/>
            <person name="Karaffa L."/>
            <person name="Karanyi Z."/>
            <person name="Krasevec N."/>
            <person name="Kuo A."/>
            <person name="Kusch H."/>
            <person name="LaButti K."/>
            <person name="Lagendijk E.L."/>
            <person name="Lapidus A."/>
            <person name="Levasseur A."/>
            <person name="Lindquist E."/>
            <person name="Lipzen A."/>
            <person name="Logrieco A.F."/>
            <person name="MacCabe A."/>
            <person name="Maekelae M.R."/>
            <person name="Malavazi I."/>
            <person name="Melin P."/>
            <person name="Meyer V."/>
            <person name="Mielnichuk N."/>
            <person name="Miskei M."/>
            <person name="Molnar A.P."/>
            <person name="Mule G."/>
            <person name="Ngan C.Y."/>
            <person name="Orejas M."/>
            <person name="Orosz E."/>
            <person name="Ouedraogo J.P."/>
            <person name="Overkamp K.M."/>
            <person name="Park H.-S."/>
            <person name="Perrone G."/>
            <person name="Piumi F."/>
            <person name="Punt P.J."/>
            <person name="Ram A.F."/>
            <person name="Ramon A."/>
            <person name="Rauscher S."/>
            <person name="Record E."/>
            <person name="Riano-Pachon D.M."/>
            <person name="Robert V."/>
            <person name="Roehrig J."/>
            <person name="Ruller R."/>
            <person name="Salamov A."/>
            <person name="Salih N.S."/>
            <person name="Samson R.A."/>
            <person name="Sandor E."/>
            <person name="Sanguinetti M."/>
            <person name="Schuetze T."/>
            <person name="Sepcic K."/>
            <person name="Shelest E."/>
            <person name="Sherlock G."/>
            <person name="Sophianopoulou V."/>
            <person name="Squina F.M."/>
            <person name="Sun H."/>
            <person name="Susca A."/>
            <person name="Todd R.B."/>
            <person name="Tsang A."/>
            <person name="Unkles S.E."/>
            <person name="van de Wiele N."/>
            <person name="van Rossen-Uffink D."/>
            <person name="Oliveira J.V."/>
            <person name="Vesth T.C."/>
            <person name="Visser J."/>
            <person name="Yu J.-H."/>
            <person name="Zhou M."/>
            <person name="Andersen M.R."/>
            <person name="Archer D.B."/>
            <person name="Baker S.E."/>
            <person name="Benoit I."/>
            <person name="Brakhage A.A."/>
            <person name="Braus G.H."/>
            <person name="Fischer R."/>
            <person name="Frisvad J.C."/>
            <person name="Goldman G.H."/>
            <person name="Houbraken J."/>
            <person name="Oakley B."/>
            <person name="Pocsi I."/>
            <person name="Scazzocchio C."/>
            <person name="Seiboth B."/>
            <person name="vanKuyk P.A."/>
            <person name="Wortman J."/>
            <person name="Dyer P.S."/>
            <person name="Grigoriev I.V."/>
        </authorList>
    </citation>
    <scope>NUCLEOTIDE SEQUENCE [LARGE SCALE GENOMIC DNA]</scope>
    <source>
        <strain evidence="3">CBS 593.65</strain>
    </source>
</reference>
<sequence>MFGGWGGTLGLPAIGSDTDKERSPPPPPTPLDFPRYNLPDVPDTPSEASLRNFRTVLASIRRPQDITPDKFNDLNLKVETDVPVASIIRHDGARTAAPLPWESESLNPSLGRPMPADGSLIFMDNENPYPHKDKYDVLERELLFENDDAFREVGRLPPRAGRERVRVTQTRKFWTALERMGQYWDDSLDEYYERPKSPELSKTDGTTGATTPMNVDTAPNGDSAATTTTTTTTTTITTTTQEPKSSEPELVKKYKGRRIGAGTDMPDDIREETVRALTEMAAWPFGCQASLPMLPPRLSLGTLLFPIRQTFLATRSPRDRQLARNGILEGPIFVAQCRPETIFRAPEQTPGLGMGDTCDLVREVGSMLLAAQERAREGEVEIKPGEGKWWTMNPRWGGAPNDNIGDSVRVTNEQEREAAANNERKRSRPSGLRRPTLTRRMSSSDKWKIVQPGPGLWDKRMRYIQIGKDKESPFDDIYMLSSINHHVAILHLRVHRRYLDIITKGTSDVPPDSPPDHPWHVLNVRRTRWYNLFDAQDRLEVFRGIWALFHCLLRYIGSPDAPFPPVRGRSPSVADCLIPGMGPISPIDQLLTSG</sequence>
<feature type="region of interest" description="Disordered" evidence="1">
    <location>
        <begin position="195"/>
        <end position="251"/>
    </location>
</feature>
<evidence type="ECO:0000256" key="1">
    <source>
        <dbReference type="SAM" id="MobiDB-lite"/>
    </source>
</evidence>
<keyword evidence="3" id="KW-1185">Reference proteome</keyword>
<feature type="region of interest" description="Disordered" evidence="1">
    <location>
        <begin position="414"/>
        <end position="445"/>
    </location>
</feature>
<dbReference type="Proteomes" id="UP000184356">
    <property type="component" value="Unassembled WGS sequence"/>
</dbReference>
<evidence type="ECO:0000313" key="3">
    <source>
        <dbReference type="Proteomes" id="UP000184356"/>
    </source>
</evidence>
<feature type="compositionally biased region" description="Low complexity" evidence="1">
    <location>
        <begin position="226"/>
        <end position="240"/>
    </location>
</feature>
<dbReference type="AlphaFoldDB" id="A0A1L9TG87"/>
<dbReference type="GeneID" id="63762979"/>
<gene>
    <name evidence="2" type="ORF">ASPSYDRAFT_44787</name>
</gene>
<dbReference type="RefSeq" id="XP_040702252.1">
    <property type="nucleotide sequence ID" value="XM_040846906.1"/>
</dbReference>
<organism evidence="2 3">
    <name type="scientific">Aspergillus sydowii CBS 593.65</name>
    <dbReference type="NCBI Taxonomy" id="1036612"/>
    <lineage>
        <taxon>Eukaryota</taxon>
        <taxon>Fungi</taxon>
        <taxon>Dikarya</taxon>
        <taxon>Ascomycota</taxon>
        <taxon>Pezizomycotina</taxon>
        <taxon>Eurotiomycetes</taxon>
        <taxon>Eurotiomycetidae</taxon>
        <taxon>Eurotiales</taxon>
        <taxon>Aspergillaceae</taxon>
        <taxon>Aspergillus</taxon>
        <taxon>Aspergillus subgen. Nidulantes</taxon>
    </lineage>
</organism>
<protein>
    <submittedName>
        <fullName evidence="2">Uncharacterized protein</fullName>
    </submittedName>
</protein>
<dbReference type="EMBL" id="KV878586">
    <property type="protein sequence ID" value="OJJ58446.1"/>
    <property type="molecule type" value="Genomic_DNA"/>
</dbReference>
<name>A0A1L9TG87_9EURO</name>
<feature type="compositionally biased region" description="Basic and acidic residues" evidence="1">
    <location>
        <begin position="414"/>
        <end position="424"/>
    </location>
</feature>
<proteinExistence type="predicted"/>
<feature type="compositionally biased region" description="Polar residues" evidence="1">
    <location>
        <begin position="203"/>
        <end position="214"/>
    </location>
</feature>
<dbReference type="OrthoDB" id="5407653at2759"/>